<sequence length="463" mass="47846">MTEGNTMTTAVESFDTLRRRLTGALALPGDPRYTELTAGFNVAITAKPAAVVEARDAQDVAEAVRFAAATGRAAGVQATGHGLAGTFDEAILVHTGKLDECVVHPDGWARVGAGVRWQQVIDAAAEHGLAPLCGAAPGVGVVGYTTGGGLGPVARTFGWASDRVRAVEIVTGDGVPRRVTATDEPDLFWGVRGGKGALGIVTALEFDLIQQPSLYAGALYFAGADSATVLHRWREWSSTLPPAATTSLAFLQLPPMPGVPEPLAGRFTVAVRFAWTESPEAGSSVLAPIRAAADPIIDAVQTIPYAAIGMIHADPTDPMPVIEETDLLTSFPAPAADALLAVAGPAARSPQVIVELRQLGGALAAPPEHPSALCHRDAAFSLNIIGVPVPPVAALITPHAAAIRAALSPWSTGGALPNMAAGTGADRIARSYDPATLERLMALAERYDPANVLRVGQVPVRQS</sequence>
<evidence type="ECO:0000256" key="5">
    <source>
        <dbReference type="ARBA" id="ARBA00023002"/>
    </source>
</evidence>
<dbReference type="InterPro" id="IPR050416">
    <property type="entry name" value="FAD-linked_Oxidoreductase"/>
</dbReference>
<dbReference type="InterPro" id="IPR016166">
    <property type="entry name" value="FAD-bd_PCMH"/>
</dbReference>
<protein>
    <submittedName>
        <fullName evidence="7">FAD/FMN-containing dehydrogenase</fullName>
    </submittedName>
</protein>
<evidence type="ECO:0000256" key="1">
    <source>
        <dbReference type="ARBA" id="ARBA00001974"/>
    </source>
</evidence>
<name>A0A4R6JAM9_9ACTN</name>
<feature type="domain" description="FAD-binding PCMH-type" evidence="6">
    <location>
        <begin position="44"/>
        <end position="211"/>
    </location>
</feature>
<dbReference type="InterPro" id="IPR016169">
    <property type="entry name" value="FAD-bd_PCMH_sub2"/>
</dbReference>
<gene>
    <name evidence="7" type="ORF">C8E87_7774</name>
</gene>
<dbReference type="GO" id="GO:0071949">
    <property type="term" value="F:FAD binding"/>
    <property type="evidence" value="ECO:0007669"/>
    <property type="project" value="InterPro"/>
</dbReference>
<dbReference type="InterPro" id="IPR036318">
    <property type="entry name" value="FAD-bd_PCMH-like_sf"/>
</dbReference>
<dbReference type="OrthoDB" id="9775082at2"/>
<dbReference type="Pfam" id="PF01565">
    <property type="entry name" value="FAD_binding_4"/>
    <property type="match status" value="1"/>
</dbReference>
<proteinExistence type="inferred from homology"/>
<evidence type="ECO:0000256" key="2">
    <source>
        <dbReference type="ARBA" id="ARBA00005466"/>
    </source>
</evidence>
<evidence type="ECO:0000313" key="7">
    <source>
        <dbReference type="EMBL" id="TDO32317.1"/>
    </source>
</evidence>
<dbReference type="AlphaFoldDB" id="A0A4R6JAM9"/>
<dbReference type="EMBL" id="SNWR01000002">
    <property type="protein sequence ID" value="TDO32317.1"/>
    <property type="molecule type" value="Genomic_DNA"/>
</dbReference>
<dbReference type="Gene3D" id="3.30.465.10">
    <property type="match status" value="1"/>
</dbReference>
<dbReference type="InterPro" id="IPR006094">
    <property type="entry name" value="Oxid_FAD_bind_N"/>
</dbReference>
<comment type="caution">
    <text evidence="7">The sequence shown here is derived from an EMBL/GenBank/DDBJ whole genome shotgun (WGS) entry which is preliminary data.</text>
</comment>
<keyword evidence="8" id="KW-1185">Reference proteome</keyword>
<evidence type="ECO:0000259" key="6">
    <source>
        <dbReference type="PROSITE" id="PS51387"/>
    </source>
</evidence>
<dbReference type="PANTHER" id="PTHR42973:SF39">
    <property type="entry name" value="FAD-BINDING PCMH-TYPE DOMAIN-CONTAINING PROTEIN"/>
    <property type="match status" value="1"/>
</dbReference>
<comment type="cofactor">
    <cofactor evidence="1">
        <name>FAD</name>
        <dbReference type="ChEBI" id="CHEBI:57692"/>
    </cofactor>
</comment>
<organism evidence="7 8">
    <name type="scientific">Paractinoplanes brasiliensis</name>
    <dbReference type="NCBI Taxonomy" id="52695"/>
    <lineage>
        <taxon>Bacteria</taxon>
        <taxon>Bacillati</taxon>
        <taxon>Actinomycetota</taxon>
        <taxon>Actinomycetes</taxon>
        <taxon>Micromonosporales</taxon>
        <taxon>Micromonosporaceae</taxon>
        <taxon>Paractinoplanes</taxon>
    </lineage>
</organism>
<dbReference type="PANTHER" id="PTHR42973">
    <property type="entry name" value="BINDING OXIDOREDUCTASE, PUTATIVE (AFU_ORTHOLOGUE AFUA_1G17690)-RELATED"/>
    <property type="match status" value="1"/>
</dbReference>
<evidence type="ECO:0000256" key="3">
    <source>
        <dbReference type="ARBA" id="ARBA00022630"/>
    </source>
</evidence>
<dbReference type="GO" id="GO:0016491">
    <property type="term" value="F:oxidoreductase activity"/>
    <property type="evidence" value="ECO:0007669"/>
    <property type="project" value="UniProtKB-KW"/>
</dbReference>
<evidence type="ECO:0000313" key="8">
    <source>
        <dbReference type="Proteomes" id="UP000294901"/>
    </source>
</evidence>
<dbReference type="PROSITE" id="PS51387">
    <property type="entry name" value="FAD_PCMH"/>
    <property type="match status" value="1"/>
</dbReference>
<evidence type="ECO:0000256" key="4">
    <source>
        <dbReference type="ARBA" id="ARBA00022827"/>
    </source>
</evidence>
<keyword evidence="3" id="KW-0285">Flavoprotein</keyword>
<keyword evidence="4" id="KW-0274">FAD</keyword>
<accession>A0A4R6JAM9</accession>
<dbReference type="SUPFAM" id="SSF56176">
    <property type="entry name" value="FAD-binding/transporter-associated domain-like"/>
    <property type="match status" value="1"/>
</dbReference>
<dbReference type="Gene3D" id="3.40.462.20">
    <property type="match status" value="1"/>
</dbReference>
<comment type="similarity">
    <text evidence="2">Belongs to the oxygen-dependent FAD-linked oxidoreductase family.</text>
</comment>
<reference evidence="7 8" key="1">
    <citation type="submission" date="2019-03" db="EMBL/GenBank/DDBJ databases">
        <title>Sequencing the genomes of 1000 actinobacteria strains.</title>
        <authorList>
            <person name="Klenk H.-P."/>
        </authorList>
    </citation>
    <scope>NUCLEOTIDE SEQUENCE [LARGE SCALE GENOMIC DNA]</scope>
    <source>
        <strain evidence="7 8">DSM 43805</strain>
    </source>
</reference>
<dbReference type="Gene3D" id="3.30.43.10">
    <property type="entry name" value="Uridine Diphospho-n-acetylenolpyruvylglucosamine Reductase, domain 2"/>
    <property type="match status" value="1"/>
</dbReference>
<keyword evidence="5" id="KW-0560">Oxidoreductase</keyword>
<dbReference type="InterPro" id="IPR016167">
    <property type="entry name" value="FAD-bd_PCMH_sub1"/>
</dbReference>
<dbReference type="Proteomes" id="UP000294901">
    <property type="component" value="Unassembled WGS sequence"/>
</dbReference>